<name>A0A8D3A531_SCOMX</name>
<feature type="compositionally biased region" description="Basic and acidic residues" evidence="1">
    <location>
        <begin position="18"/>
        <end position="81"/>
    </location>
</feature>
<dbReference type="Gene3D" id="1.20.58.60">
    <property type="match status" value="1"/>
</dbReference>
<accession>A0A8D3A531</accession>
<dbReference type="GO" id="GO:0045104">
    <property type="term" value="P:intermediate filament cytoskeleton organization"/>
    <property type="evidence" value="ECO:0007669"/>
    <property type="project" value="InterPro"/>
</dbReference>
<dbReference type="Pfam" id="PF00435">
    <property type="entry name" value="Spectrin"/>
    <property type="match status" value="1"/>
</dbReference>
<dbReference type="CDD" id="cd00176">
    <property type="entry name" value="SPEC"/>
    <property type="match status" value="1"/>
</dbReference>
<proteinExistence type="predicted"/>
<dbReference type="GO" id="GO:0005737">
    <property type="term" value="C:cytoplasm"/>
    <property type="evidence" value="ECO:0007669"/>
    <property type="project" value="TreeGrafter"/>
</dbReference>
<dbReference type="InterPro" id="IPR043197">
    <property type="entry name" value="Plakin"/>
</dbReference>
<feature type="region of interest" description="Disordered" evidence="1">
    <location>
        <begin position="1"/>
        <end position="160"/>
    </location>
</feature>
<dbReference type="GO" id="GO:0005198">
    <property type="term" value="F:structural molecule activity"/>
    <property type="evidence" value="ECO:0007669"/>
    <property type="project" value="TreeGrafter"/>
</dbReference>
<dbReference type="PANTHER" id="PTHR23169">
    <property type="entry name" value="ENVOPLAKIN"/>
    <property type="match status" value="1"/>
</dbReference>
<dbReference type="AlphaFoldDB" id="A0A8D3A531"/>
<organism evidence="2 3">
    <name type="scientific">Scophthalmus maximus</name>
    <name type="common">Turbot</name>
    <name type="synonym">Psetta maxima</name>
    <dbReference type="NCBI Taxonomy" id="52904"/>
    <lineage>
        <taxon>Eukaryota</taxon>
        <taxon>Metazoa</taxon>
        <taxon>Chordata</taxon>
        <taxon>Craniata</taxon>
        <taxon>Vertebrata</taxon>
        <taxon>Euteleostomi</taxon>
        <taxon>Actinopterygii</taxon>
        <taxon>Neopterygii</taxon>
        <taxon>Teleostei</taxon>
        <taxon>Neoteleostei</taxon>
        <taxon>Acanthomorphata</taxon>
        <taxon>Carangaria</taxon>
        <taxon>Pleuronectiformes</taxon>
        <taxon>Pleuronectoidei</taxon>
        <taxon>Scophthalmidae</taxon>
        <taxon>Scophthalmus</taxon>
    </lineage>
</organism>
<sequence>MGNLVSRPSCLGQKSKHVRSDEDFLKECYQRRRGRQSPEQHGETKQEEAVEDKPGDGADKERESEGDKDTQEIDYKREEGTHTPISDKPLRSSPASTIRSSSTLENAWHNSPSPIKTSRNGTLTKRTMPPEFTRSPLAYPYNDSTERRASFQRRDSREGSPWSWKTVASREVTEVTEVTETVVTEIVEVTEYPSGDKGGDPIVTRTVRILNGVADELAELQSDGHSSSDQDSSLDRWRGTRSALALQDVATDSETFLHNLNALLTWVSEIEELTANQKAPSSEVKVVKAQLQEQKLLQRLLTDRRRSMGSMMLEGPRLAEAHPGEEGEQAKVKLSTLQQKWEALQLEAEQRRASLEFILPRAQRFQVGVDSLQQWFTSVEQALAELRNAERVMLRLSEATDRAKVGKCFTYQLHAP</sequence>
<dbReference type="InterPro" id="IPR018159">
    <property type="entry name" value="Spectrin/alpha-actinin"/>
</dbReference>
<reference evidence="2" key="2">
    <citation type="submission" date="2025-08" db="UniProtKB">
        <authorList>
            <consortium name="Ensembl"/>
        </authorList>
    </citation>
    <scope>IDENTIFICATION</scope>
</reference>
<dbReference type="SUPFAM" id="SSF46966">
    <property type="entry name" value="Spectrin repeat"/>
    <property type="match status" value="1"/>
</dbReference>
<dbReference type="GeneTree" id="ENSGT00940000161549"/>
<dbReference type="GO" id="GO:0005882">
    <property type="term" value="C:intermediate filament"/>
    <property type="evidence" value="ECO:0007669"/>
    <property type="project" value="TreeGrafter"/>
</dbReference>
<dbReference type="Proteomes" id="UP000694558">
    <property type="component" value="Chromosome 1"/>
</dbReference>
<evidence type="ECO:0000313" key="2">
    <source>
        <dbReference type="Ensembl" id="ENSSMAP00000012631.2"/>
    </source>
</evidence>
<evidence type="ECO:0000256" key="1">
    <source>
        <dbReference type="SAM" id="MobiDB-lite"/>
    </source>
</evidence>
<evidence type="ECO:0000313" key="3">
    <source>
        <dbReference type="Proteomes" id="UP000694558"/>
    </source>
</evidence>
<feature type="compositionally biased region" description="Polar residues" evidence="1">
    <location>
        <begin position="104"/>
        <end position="125"/>
    </location>
</feature>
<reference evidence="2" key="1">
    <citation type="submission" date="2023-05" db="EMBL/GenBank/DDBJ databases">
        <title>High-quality long-read genome of Scophthalmus maximus.</title>
        <authorList>
            <person name="Lien S."/>
            <person name="Martinez P."/>
        </authorList>
    </citation>
    <scope>NUCLEOTIDE SEQUENCE [LARGE SCALE GENOMIC DNA]</scope>
</reference>
<dbReference type="Ensembl" id="ENSSMAT00000012794.2">
    <property type="protein sequence ID" value="ENSSMAP00000012631.2"/>
    <property type="gene ID" value="ENSSMAG00000007751.2"/>
</dbReference>
<dbReference type="GO" id="GO:0016020">
    <property type="term" value="C:membrane"/>
    <property type="evidence" value="ECO:0007669"/>
    <property type="project" value="TreeGrafter"/>
</dbReference>
<feature type="compositionally biased region" description="Low complexity" evidence="1">
    <location>
        <begin position="91"/>
        <end position="103"/>
    </location>
</feature>
<dbReference type="PANTHER" id="PTHR23169:SF33">
    <property type="entry name" value="MICROTUBULE-ACTIN CROSS-LINKING FACTOR 1, ISOFORMS 1_2_3_5"/>
    <property type="match status" value="1"/>
</dbReference>
<protein>
    <submittedName>
        <fullName evidence="2">Uncharacterized protein</fullName>
    </submittedName>
</protein>
<feature type="compositionally biased region" description="Basic and acidic residues" evidence="1">
    <location>
        <begin position="144"/>
        <end position="158"/>
    </location>
</feature>
<dbReference type="SMART" id="SM00150">
    <property type="entry name" value="SPEC"/>
    <property type="match status" value="1"/>
</dbReference>
<dbReference type="GO" id="GO:0042060">
    <property type="term" value="P:wound healing"/>
    <property type="evidence" value="ECO:0007669"/>
    <property type="project" value="TreeGrafter"/>
</dbReference>
<dbReference type="InterPro" id="IPR002017">
    <property type="entry name" value="Spectrin_repeat"/>
</dbReference>